<gene>
    <name evidence="2" type="ORF">C1N32_21600</name>
</gene>
<dbReference type="EMBL" id="POSK01000038">
    <property type="protein sequence ID" value="PNI00288.1"/>
    <property type="molecule type" value="Genomic_DNA"/>
</dbReference>
<sequence length="195" mass="21924">MKKLLVVLLLLTGCTRSLWEYNEKYYETLLGFYLVEGEHKVLAVGEKYSYMLELKPNMYDALKLSREVDFSLRLRKFSIDDDNRISGLVKLTTQVSSISQENVSYLNTLGFQEGVSSSYISDEWQLHGERYLGSDSYPMVTLEKGVTVAIGYQGDKFDVAGRIIATPVTLAFDTLVLTPLMVGVVIVYAANGSFK</sequence>
<protein>
    <submittedName>
        <fullName evidence="2">Uncharacterized protein</fullName>
    </submittedName>
</protein>
<dbReference type="OrthoDB" id="6157259at2"/>
<keyword evidence="1" id="KW-0812">Transmembrane</keyword>
<proteinExistence type="predicted"/>
<accession>A0A2J8HPS3</accession>
<feature type="transmembrane region" description="Helical" evidence="1">
    <location>
        <begin position="170"/>
        <end position="190"/>
    </location>
</feature>
<dbReference type="RefSeq" id="WP_102967388.1">
    <property type="nucleotide sequence ID" value="NZ_POSK01000038.1"/>
</dbReference>
<organism evidence="2 3">
    <name type="scientific">Vibrio diazotrophicus</name>
    <dbReference type="NCBI Taxonomy" id="685"/>
    <lineage>
        <taxon>Bacteria</taxon>
        <taxon>Pseudomonadati</taxon>
        <taxon>Pseudomonadota</taxon>
        <taxon>Gammaproteobacteria</taxon>
        <taxon>Vibrionales</taxon>
        <taxon>Vibrionaceae</taxon>
        <taxon>Vibrio</taxon>
    </lineage>
</organism>
<dbReference type="Proteomes" id="UP000236449">
    <property type="component" value="Unassembled WGS sequence"/>
</dbReference>
<keyword evidence="1" id="KW-1133">Transmembrane helix</keyword>
<keyword evidence="1" id="KW-0472">Membrane</keyword>
<dbReference type="AlphaFoldDB" id="A0A2J8HPS3"/>
<reference evidence="2 3" key="1">
    <citation type="submission" date="2018-01" db="EMBL/GenBank/DDBJ databases">
        <title>Draft genome sequences of six Vibrio diazotrophicus strains isolated from deep-sea sediments of the Baltic Sea.</title>
        <authorList>
            <person name="Castillo D."/>
            <person name="Vandieken V."/>
            <person name="Chiang O."/>
            <person name="Middelboe M."/>
        </authorList>
    </citation>
    <scope>NUCLEOTIDE SEQUENCE [LARGE SCALE GENOMIC DNA]</scope>
    <source>
        <strain evidence="2 3">60.27F</strain>
    </source>
</reference>
<comment type="caution">
    <text evidence="2">The sequence shown here is derived from an EMBL/GenBank/DDBJ whole genome shotgun (WGS) entry which is preliminary data.</text>
</comment>
<evidence type="ECO:0000256" key="1">
    <source>
        <dbReference type="SAM" id="Phobius"/>
    </source>
</evidence>
<name>A0A2J8HPS3_VIBDI</name>
<evidence type="ECO:0000313" key="3">
    <source>
        <dbReference type="Proteomes" id="UP000236449"/>
    </source>
</evidence>
<evidence type="ECO:0000313" key="2">
    <source>
        <dbReference type="EMBL" id="PNI00288.1"/>
    </source>
</evidence>